<dbReference type="Pfam" id="PF12158">
    <property type="entry name" value="DUF3592"/>
    <property type="match status" value="1"/>
</dbReference>
<dbReference type="InterPro" id="IPR021994">
    <property type="entry name" value="DUF3592"/>
</dbReference>
<name>A0A7V9AAC4_9BACT</name>
<organism evidence="2 3">
    <name type="scientific">Thermogemmata fonticola</name>
    <dbReference type="NCBI Taxonomy" id="2755323"/>
    <lineage>
        <taxon>Bacteria</taxon>
        <taxon>Pseudomonadati</taxon>
        <taxon>Planctomycetota</taxon>
        <taxon>Planctomycetia</taxon>
        <taxon>Gemmatales</taxon>
        <taxon>Gemmataceae</taxon>
        <taxon>Thermogemmata</taxon>
    </lineage>
</organism>
<gene>
    <name evidence="2" type="ORF">H0921_00070</name>
</gene>
<reference evidence="2 3" key="1">
    <citation type="submission" date="2020-07" db="EMBL/GenBank/DDBJ databases">
        <title>Thermogemmata thermophila gen. nov., sp. nov., a novel moderate thermophilic planctomycete from a Kamchatka hot spring.</title>
        <authorList>
            <person name="Elcheninov A.G."/>
            <person name="Podosokorskaya O.A."/>
            <person name="Kovaleva O.L."/>
            <person name="Novikov A."/>
            <person name="Bonch-Osmolovskaya E.A."/>
            <person name="Toshchakov S.V."/>
            <person name="Kublanov I.V."/>
        </authorList>
    </citation>
    <scope>NUCLEOTIDE SEQUENCE [LARGE SCALE GENOMIC DNA]</scope>
    <source>
        <strain evidence="2 3">2918</strain>
    </source>
</reference>
<evidence type="ECO:0000259" key="1">
    <source>
        <dbReference type="Pfam" id="PF12158"/>
    </source>
</evidence>
<sequence length="198" mass="22755">MSYDLHEREVQPAPAWWTTWLAFASRLLLWLISGEFKGWLLSGFLVGFGLWELAKQELSILCWKKTQGIVIESRTEWIEQKGGIPGAPLTVHIRYRYWVAGQPYEATRITTGEPKTFYWVQEAAAFRKQFPPGAPVMVLYAPYDPSQATLFAERSSGPWILLGFGIPILLLTLRLRWQRHRQGEEPTPDLHVPLHIGL</sequence>
<protein>
    <submittedName>
        <fullName evidence="2">DUF3592 domain-containing protein</fullName>
    </submittedName>
</protein>
<dbReference type="EMBL" id="JACEFB010000001">
    <property type="protein sequence ID" value="MBA2224557.1"/>
    <property type="molecule type" value="Genomic_DNA"/>
</dbReference>
<dbReference type="AlphaFoldDB" id="A0A7V9AAC4"/>
<dbReference type="Proteomes" id="UP000542342">
    <property type="component" value="Unassembled WGS sequence"/>
</dbReference>
<comment type="caution">
    <text evidence="2">The sequence shown here is derived from an EMBL/GenBank/DDBJ whole genome shotgun (WGS) entry which is preliminary data.</text>
</comment>
<proteinExistence type="predicted"/>
<feature type="domain" description="DUF3592" evidence="1">
    <location>
        <begin position="66"/>
        <end position="152"/>
    </location>
</feature>
<dbReference type="RefSeq" id="WP_194536001.1">
    <property type="nucleotide sequence ID" value="NZ_JACEFB010000001.1"/>
</dbReference>
<evidence type="ECO:0000313" key="3">
    <source>
        <dbReference type="Proteomes" id="UP000542342"/>
    </source>
</evidence>
<keyword evidence="3" id="KW-1185">Reference proteome</keyword>
<evidence type="ECO:0000313" key="2">
    <source>
        <dbReference type="EMBL" id="MBA2224557.1"/>
    </source>
</evidence>
<accession>A0A7V9AAC4</accession>